<evidence type="ECO:0000313" key="2">
    <source>
        <dbReference type="EMBL" id="KAJ1202336.1"/>
    </source>
</evidence>
<organism evidence="2 3">
    <name type="scientific">Pleurodeles waltl</name>
    <name type="common">Iberian ribbed newt</name>
    <dbReference type="NCBI Taxonomy" id="8319"/>
    <lineage>
        <taxon>Eukaryota</taxon>
        <taxon>Metazoa</taxon>
        <taxon>Chordata</taxon>
        <taxon>Craniata</taxon>
        <taxon>Vertebrata</taxon>
        <taxon>Euteleostomi</taxon>
        <taxon>Amphibia</taxon>
        <taxon>Batrachia</taxon>
        <taxon>Caudata</taxon>
        <taxon>Salamandroidea</taxon>
        <taxon>Salamandridae</taxon>
        <taxon>Pleurodelinae</taxon>
        <taxon>Pleurodeles</taxon>
    </lineage>
</organism>
<dbReference type="Proteomes" id="UP001066276">
    <property type="component" value="Chromosome 2_1"/>
</dbReference>
<accession>A0AAV7VNS1</accession>
<sequence>MMHQKRLDFRPVTPCFRERGISYSWGDSFCTVFHCERKLLQIRFLSAACDLLGTERDTDNTAPASLMSQRAKKSSRRQKSPSTSKAHCPTQKQ</sequence>
<dbReference type="AlphaFoldDB" id="A0AAV7VNS1"/>
<comment type="caution">
    <text evidence="2">The sequence shown here is derived from an EMBL/GenBank/DDBJ whole genome shotgun (WGS) entry which is preliminary data.</text>
</comment>
<reference evidence="2" key="1">
    <citation type="journal article" date="2022" name="bioRxiv">
        <title>Sequencing and chromosome-scale assembly of the giantPleurodeles waltlgenome.</title>
        <authorList>
            <person name="Brown T."/>
            <person name="Elewa A."/>
            <person name="Iarovenko S."/>
            <person name="Subramanian E."/>
            <person name="Araus A.J."/>
            <person name="Petzold A."/>
            <person name="Susuki M."/>
            <person name="Suzuki K.-i.T."/>
            <person name="Hayashi T."/>
            <person name="Toyoda A."/>
            <person name="Oliveira C."/>
            <person name="Osipova E."/>
            <person name="Leigh N.D."/>
            <person name="Simon A."/>
            <person name="Yun M.H."/>
        </authorList>
    </citation>
    <scope>NUCLEOTIDE SEQUENCE</scope>
    <source>
        <strain evidence="2">20211129_DDA</strain>
        <tissue evidence="2">Liver</tissue>
    </source>
</reference>
<protein>
    <submittedName>
        <fullName evidence="2">Uncharacterized protein</fullName>
    </submittedName>
</protein>
<proteinExistence type="predicted"/>
<evidence type="ECO:0000313" key="3">
    <source>
        <dbReference type="Proteomes" id="UP001066276"/>
    </source>
</evidence>
<keyword evidence="3" id="KW-1185">Reference proteome</keyword>
<feature type="compositionally biased region" description="Basic residues" evidence="1">
    <location>
        <begin position="70"/>
        <end position="79"/>
    </location>
</feature>
<feature type="compositionally biased region" description="Polar residues" evidence="1">
    <location>
        <begin position="80"/>
        <end position="93"/>
    </location>
</feature>
<dbReference type="EMBL" id="JANPWB010000003">
    <property type="protein sequence ID" value="KAJ1202336.1"/>
    <property type="molecule type" value="Genomic_DNA"/>
</dbReference>
<name>A0AAV7VNS1_PLEWA</name>
<gene>
    <name evidence="2" type="ORF">NDU88_006136</name>
</gene>
<evidence type="ECO:0000256" key="1">
    <source>
        <dbReference type="SAM" id="MobiDB-lite"/>
    </source>
</evidence>
<feature type="region of interest" description="Disordered" evidence="1">
    <location>
        <begin position="55"/>
        <end position="93"/>
    </location>
</feature>